<reference evidence="1" key="2">
    <citation type="submission" date="2020-09" db="EMBL/GenBank/DDBJ databases">
        <authorList>
            <person name="Sun Q."/>
            <person name="Zhou Y."/>
        </authorList>
    </citation>
    <scope>NUCLEOTIDE SEQUENCE</scope>
    <source>
        <strain evidence="1">CGMCC 1.15343</strain>
    </source>
</reference>
<dbReference type="AlphaFoldDB" id="A0A916XG90"/>
<evidence type="ECO:0000313" key="2">
    <source>
        <dbReference type="Proteomes" id="UP000651668"/>
    </source>
</evidence>
<organism evidence="1 2">
    <name type="scientific">Pedobacter quisquiliarum</name>
    <dbReference type="NCBI Taxonomy" id="1834438"/>
    <lineage>
        <taxon>Bacteria</taxon>
        <taxon>Pseudomonadati</taxon>
        <taxon>Bacteroidota</taxon>
        <taxon>Sphingobacteriia</taxon>
        <taxon>Sphingobacteriales</taxon>
        <taxon>Sphingobacteriaceae</taxon>
        <taxon>Pedobacter</taxon>
    </lineage>
</organism>
<sequence>MAFNKSAFYEACLRFIEARIETAETALAQAQEASNDDTKSSAGDKFETTREMMQQDIFRNKKLLADAQQNMALLKTLVDVPAAAAVKNGSLVETSQGVFYVSISAGQLSVEGKPAFAISAASPVGQLMLGKHVGETFTFNQKAYEIISIQ</sequence>
<keyword evidence="2" id="KW-1185">Reference proteome</keyword>
<dbReference type="EMBL" id="BMIL01000008">
    <property type="protein sequence ID" value="GGC71116.1"/>
    <property type="molecule type" value="Genomic_DNA"/>
</dbReference>
<name>A0A916XG90_9SPHI</name>
<evidence type="ECO:0008006" key="3">
    <source>
        <dbReference type="Google" id="ProtNLM"/>
    </source>
</evidence>
<protein>
    <recommendedName>
        <fullName evidence="3">Transcription elongation factor, GreA/GreB family</fullName>
    </recommendedName>
</protein>
<comment type="caution">
    <text evidence="1">The sequence shown here is derived from an EMBL/GenBank/DDBJ whole genome shotgun (WGS) entry which is preliminary data.</text>
</comment>
<reference evidence="1" key="1">
    <citation type="journal article" date="2014" name="Int. J. Syst. Evol. Microbiol.">
        <title>Complete genome sequence of Corynebacterium casei LMG S-19264T (=DSM 44701T), isolated from a smear-ripened cheese.</title>
        <authorList>
            <consortium name="US DOE Joint Genome Institute (JGI-PGF)"/>
            <person name="Walter F."/>
            <person name="Albersmeier A."/>
            <person name="Kalinowski J."/>
            <person name="Ruckert C."/>
        </authorList>
    </citation>
    <scope>NUCLEOTIDE SEQUENCE</scope>
    <source>
        <strain evidence="1">CGMCC 1.15343</strain>
    </source>
</reference>
<evidence type="ECO:0000313" key="1">
    <source>
        <dbReference type="EMBL" id="GGC71116.1"/>
    </source>
</evidence>
<dbReference type="Proteomes" id="UP000651668">
    <property type="component" value="Unassembled WGS sequence"/>
</dbReference>
<gene>
    <name evidence="1" type="ORF">GCM10011387_25790</name>
</gene>
<dbReference type="RefSeq" id="WP_188627328.1">
    <property type="nucleotide sequence ID" value="NZ_BMIL01000008.1"/>
</dbReference>
<proteinExistence type="predicted"/>
<accession>A0A916XG90</accession>